<dbReference type="EMBL" id="JAKFHA010000038">
    <property type="protein sequence ID" value="MCF2532726.1"/>
    <property type="molecule type" value="Genomic_DNA"/>
</dbReference>
<dbReference type="PROSITE" id="PS50194">
    <property type="entry name" value="FILAMIN_REPEAT"/>
    <property type="match status" value="1"/>
</dbReference>
<dbReference type="InterPro" id="IPR017868">
    <property type="entry name" value="Filamin/ABP280_repeat-like"/>
</dbReference>
<reference evidence="1" key="1">
    <citation type="submission" date="2022-01" db="EMBL/GenBank/DDBJ databases">
        <title>Genome-Based Taxonomic Classification of the Phylum Actinobacteria.</title>
        <authorList>
            <person name="Gao Y."/>
        </authorList>
    </citation>
    <scope>NUCLEOTIDE SEQUENCE</scope>
    <source>
        <strain evidence="1">KLBMP 8922</strain>
    </source>
</reference>
<gene>
    <name evidence="1" type="ORF">LZ495_36715</name>
</gene>
<protein>
    <submittedName>
        <fullName evidence="1">Uncharacterized protein</fullName>
    </submittedName>
</protein>
<dbReference type="RefSeq" id="WP_235057500.1">
    <property type="nucleotide sequence ID" value="NZ_JAKFHA010000038.1"/>
</dbReference>
<comment type="caution">
    <text evidence="1">The sequence shown here is derived from an EMBL/GenBank/DDBJ whole genome shotgun (WGS) entry which is preliminary data.</text>
</comment>
<name>A0AA41U4C2_9ACTN</name>
<organism evidence="1 2">
    <name type="scientific">Yinghuangia soli</name>
    <dbReference type="NCBI Taxonomy" id="2908204"/>
    <lineage>
        <taxon>Bacteria</taxon>
        <taxon>Bacillati</taxon>
        <taxon>Actinomycetota</taxon>
        <taxon>Actinomycetes</taxon>
        <taxon>Kitasatosporales</taxon>
        <taxon>Streptomycetaceae</taxon>
        <taxon>Yinghuangia</taxon>
    </lineage>
</organism>
<sequence length="343" mass="35265">MAVRVGRLASGMTAEDHRLAAALTMTPETGLATRGGCMPGGLAFTGVSAMTARISPGRAWIPGGSTAAQGGYAVAVDADTDLTFGNGDAANPRIDSVVVRVYDTAYDASGQTLGAVEIVKGTPAAAPAAPLLPVSAERLFNVAVPAGASAGGGGITWATAVSDQRRYTVSLGGIVPISSGWNGVYVGQYRDSGGLQRWTGSSWQSYFPTPGAWTAYTPSWDISGMTNPVLGNGTIKGRYQLIGKTVVFAVRIAMGSTTTYGGSGFYRVTVPIPSAPNGLPAHIACTANDVSDGVMRSGRGVLEPGSDRVNVMFTDNVDYWKPGQPIPWAAGDTLAFSGTYEIA</sequence>
<evidence type="ECO:0000313" key="2">
    <source>
        <dbReference type="Proteomes" id="UP001165378"/>
    </source>
</evidence>
<evidence type="ECO:0000313" key="1">
    <source>
        <dbReference type="EMBL" id="MCF2532726.1"/>
    </source>
</evidence>
<accession>A0AA41U4C2</accession>
<keyword evidence="2" id="KW-1185">Reference proteome</keyword>
<proteinExistence type="predicted"/>
<dbReference type="AlphaFoldDB" id="A0AA41U4C2"/>
<dbReference type="Proteomes" id="UP001165378">
    <property type="component" value="Unassembled WGS sequence"/>
</dbReference>